<evidence type="ECO:0000256" key="4">
    <source>
        <dbReference type="ARBA" id="ARBA00022490"/>
    </source>
</evidence>
<dbReference type="RefSeq" id="WP_023511615.1">
    <property type="nucleotide sequence ID" value="NZ_AWTC01000023.1"/>
</dbReference>
<evidence type="ECO:0000259" key="14">
    <source>
        <dbReference type="Pfam" id="PF02463"/>
    </source>
</evidence>
<dbReference type="InterPro" id="IPR027417">
    <property type="entry name" value="P-loop_NTPase"/>
</dbReference>
<dbReference type="GO" id="GO:0005737">
    <property type="term" value="C:cytoplasm"/>
    <property type="evidence" value="ECO:0007669"/>
    <property type="project" value="UniProtKB-SubCell"/>
</dbReference>
<dbReference type="PROSITE" id="PS00617">
    <property type="entry name" value="RECF_1"/>
    <property type="match status" value="1"/>
</dbReference>
<reference evidence="15 16" key="1">
    <citation type="journal article" date="2013" name="Genome Announc.">
        <title>Genome Sequence of Sporolactobacillus laevolacticus DSM442, an Efficient Polymer-Grade D-Lactate Producer from Agricultural Waste Cottonseed as a Nitrogen Source.</title>
        <authorList>
            <person name="Wang H."/>
            <person name="Wang L."/>
            <person name="Ju J."/>
            <person name="Yu B."/>
            <person name="Ma Y."/>
        </authorList>
    </citation>
    <scope>NUCLEOTIDE SEQUENCE [LARGE SCALE GENOMIC DNA]</scope>
    <source>
        <strain evidence="15 16">DSM 442</strain>
    </source>
</reference>
<evidence type="ECO:0000256" key="11">
    <source>
        <dbReference type="ARBA" id="ARBA00023236"/>
    </source>
</evidence>
<dbReference type="AlphaFoldDB" id="V6IU60"/>
<accession>V6IU60</accession>
<dbReference type="Gene3D" id="1.20.1050.90">
    <property type="entry name" value="RecF/RecN/SMC, N-terminal domain"/>
    <property type="match status" value="1"/>
</dbReference>
<keyword evidence="4 12" id="KW-0963">Cytoplasm</keyword>
<organism evidence="15 16">
    <name type="scientific">Sporolactobacillus laevolacticus DSM 442</name>
    <dbReference type="NCBI Taxonomy" id="1395513"/>
    <lineage>
        <taxon>Bacteria</taxon>
        <taxon>Bacillati</taxon>
        <taxon>Bacillota</taxon>
        <taxon>Bacilli</taxon>
        <taxon>Bacillales</taxon>
        <taxon>Sporolactobacillaceae</taxon>
        <taxon>Sporolactobacillus</taxon>
    </lineage>
</organism>
<evidence type="ECO:0000256" key="3">
    <source>
        <dbReference type="ARBA" id="ARBA00020170"/>
    </source>
</evidence>
<dbReference type="FunFam" id="1.20.1050.90:FF:000002">
    <property type="entry name" value="DNA replication and repair protein RecF"/>
    <property type="match status" value="1"/>
</dbReference>
<keyword evidence="8 12" id="KW-0067">ATP-binding</keyword>
<dbReference type="Proteomes" id="UP000018296">
    <property type="component" value="Unassembled WGS sequence"/>
</dbReference>
<dbReference type="GO" id="GO:0005524">
    <property type="term" value="F:ATP binding"/>
    <property type="evidence" value="ECO:0007669"/>
    <property type="project" value="UniProtKB-UniRule"/>
</dbReference>
<dbReference type="InterPro" id="IPR042174">
    <property type="entry name" value="RecF_2"/>
</dbReference>
<dbReference type="eggNOG" id="COG1195">
    <property type="taxonomic scope" value="Bacteria"/>
</dbReference>
<evidence type="ECO:0000256" key="8">
    <source>
        <dbReference type="ARBA" id="ARBA00022840"/>
    </source>
</evidence>
<evidence type="ECO:0000256" key="10">
    <source>
        <dbReference type="ARBA" id="ARBA00023204"/>
    </source>
</evidence>
<dbReference type="GO" id="GO:0009432">
    <property type="term" value="P:SOS response"/>
    <property type="evidence" value="ECO:0007669"/>
    <property type="project" value="UniProtKB-UniRule"/>
</dbReference>
<evidence type="ECO:0000256" key="5">
    <source>
        <dbReference type="ARBA" id="ARBA00022705"/>
    </source>
</evidence>
<feature type="binding site" evidence="12">
    <location>
        <begin position="30"/>
        <end position="37"/>
    </location>
    <ligand>
        <name>ATP</name>
        <dbReference type="ChEBI" id="CHEBI:30616"/>
    </ligand>
</feature>
<dbReference type="OrthoDB" id="9803889at2"/>
<dbReference type="PANTHER" id="PTHR32182:SF0">
    <property type="entry name" value="DNA REPLICATION AND REPAIR PROTEIN RECF"/>
    <property type="match status" value="1"/>
</dbReference>
<comment type="caution">
    <text evidence="15">The sequence shown here is derived from an EMBL/GenBank/DDBJ whole genome shotgun (WGS) entry which is preliminary data.</text>
</comment>
<dbReference type="CDD" id="cd03242">
    <property type="entry name" value="ABC_RecF"/>
    <property type="match status" value="1"/>
</dbReference>
<dbReference type="InterPro" id="IPR018078">
    <property type="entry name" value="DNA-binding_RecF_CS"/>
</dbReference>
<dbReference type="PATRIC" id="fig|1395513.3.peg.3469"/>
<gene>
    <name evidence="12" type="primary">recF</name>
    <name evidence="15" type="ORF">P343_17110</name>
</gene>
<dbReference type="Gene3D" id="3.40.50.300">
    <property type="entry name" value="P-loop containing nucleotide triphosphate hydrolases"/>
    <property type="match status" value="1"/>
</dbReference>
<evidence type="ECO:0000256" key="12">
    <source>
        <dbReference type="HAMAP-Rule" id="MF_00365"/>
    </source>
</evidence>
<keyword evidence="7 12" id="KW-0227">DNA damage</keyword>
<sequence length="374" mass="42201">MKLESIELAQYRNYDSLQLSFSDSVNVFLGENAQGKTNLLEAIYVLAIAKSPRTSHDKDLIQWDREYGKIKGRIAKHGQSIPLELTISSKGKKAKANHLEKRRLSDYVGLCNAVMFAPEDLNLVKGSPSVRRRFIDMEIGQIAPVYIHSLGEYQKVLQQRNALLRGSSRHSGGSDTLLDILTEKLIALASEIISRRLVFVRKLNEWAAPIQQEISNGREQLSIIYQSSVPDVLDNADSSKIVKAYQESYERLKQRELDRGTTLIGPHRDDLNFFVNDKDVQAFGSQGQQRTAALSVKLAEIELIKHEVGEYPILLLDDVLSELDDIRKTHLLGVFKQKVQTFVTTTSVDGLDRSLLDRATLFQIHQGEVECVKQ</sequence>
<dbReference type="STRING" id="1395513.P343_17110"/>
<evidence type="ECO:0000313" key="16">
    <source>
        <dbReference type="Proteomes" id="UP000018296"/>
    </source>
</evidence>
<keyword evidence="16" id="KW-1185">Reference proteome</keyword>
<dbReference type="GO" id="GO:0006302">
    <property type="term" value="P:double-strand break repair"/>
    <property type="evidence" value="ECO:0007669"/>
    <property type="project" value="TreeGrafter"/>
</dbReference>
<dbReference type="NCBIfam" id="TIGR00611">
    <property type="entry name" value="recf"/>
    <property type="match status" value="1"/>
</dbReference>
<feature type="domain" description="RecF/RecN/SMC N-terminal" evidence="14">
    <location>
        <begin position="3"/>
        <end position="348"/>
    </location>
</feature>
<dbReference type="PANTHER" id="PTHR32182">
    <property type="entry name" value="DNA REPLICATION AND REPAIR PROTEIN RECF"/>
    <property type="match status" value="1"/>
</dbReference>
<dbReference type="GO" id="GO:0006260">
    <property type="term" value="P:DNA replication"/>
    <property type="evidence" value="ECO:0007669"/>
    <property type="project" value="UniProtKB-UniRule"/>
</dbReference>
<evidence type="ECO:0000256" key="13">
    <source>
        <dbReference type="RuleBase" id="RU000578"/>
    </source>
</evidence>
<dbReference type="HAMAP" id="MF_00365">
    <property type="entry name" value="RecF"/>
    <property type="match status" value="1"/>
</dbReference>
<comment type="function">
    <text evidence="12 13">The RecF protein is involved in DNA metabolism; it is required for DNA replication and normal SOS inducibility. RecF binds preferentially to single-stranded, linear DNA. It also seems to bind ATP.</text>
</comment>
<keyword evidence="6 12" id="KW-0547">Nucleotide-binding</keyword>
<protein>
    <recommendedName>
        <fullName evidence="3 12">DNA replication and repair protein RecF</fullName>
    </recommendedName>
</protein>
<comment type="similarity">
    <text evidence="2 12 13">Belongs to the RecF family.</text>
</comment>
<keyword evidence="9 12" id="KW-0238">DNA-binding</keyword>
<evidence type="ECO:0000313" key="15">
    <source>
        <dbReference type="EMBL" id="EST10447.1"/>
    </source>
</evidence>
<dbReference type="Pfam" id="PF02463">
    <property type="entry name" value="SMC_N"/>
    <property type="match status" value="1"/>
</dbReference>
<evidence type="ECO:0000256" key="6">
    <source>
        <dbReference type="ARBA" id="ARBA00022741"/>
    </source>
</evidence>
<dbReference type="EMBL" id="AWTC01000023">
    <property type="protein sequence ID" value="EST10447.1"/>
    <property type="molecule type" value="Genomic_DNA"/>
</dbReference>
<keyword evidence="10 12" id="KW-0234">DNA repair</keyword>
<evidence type="ECO:0000256" key="1">
    <source>
        <dbReference type="ARBA" id="ARBA00004496"/>
    </source>
</evidence>
<evidence type="ECO:0000256" key="9">
    <source>
        <dbReference type="ARBA" id="ARBA00023125"/>
    </source>
</evidence>
<dbReference type="SUPFAM" id="SSF52540">
    <property type="entry name" value="P-loop containing nucleoside triphosphate hydrolases"/>
    <property type="match status" value="1"/>
</dbReference>
<dbReference type="PROSITE" id="PS00618">
    <property type="entry name" value="RECF_2"/>
    <property type="match status" value="1"/>
</dbReference>
<keyword evidence="11 12" id="KW-0742">SOS response</keyword>
<evidence type="ECO:0000256" key="7">
    <source>
        <dbReference type="ARBA" id="ARBA00022763"/>
    </source>
</evidence>
<dbReference type="GO" id="GO:0003697">
    <property type="term" value="F:single-stranded DNA binding"/>
    <property type="evidence" value="ECO:0007669"/>
    <property type="project" value="UniProtKB-UniRule"/>
</dbReference>
<name>V6IU60_9BACL</name>
<evidence type="ECO:0000256" key="2">
    <source>
        <dbReference type="ARBA" id="ARBA00008016"/>
    </source>
</evidence>
<dbReference type="GO" id="GO:0000731">
    <property type="term" value="P:DNA synthesis involved in DNA repair"/>
    <property type="evidence" value="ECO:0007669"/>
    <property type="project" value="TreeGrafter"/>
</dbReference>
<dbReference type="InterPro" id="IPR001238">
    <property type="entry name" value="DNA-binding_RecF"/>
</dbReference>
<dbReference type="InterPro" id="IPR003395">
    <property type="entry name" value="RecF/RecN/SMC_N"/>
</dbReference>
<comment type="subcellular location">
    <subcellularLocation>
        <location evidence="1 12 13">Cytoplasm</location>
    </subcellularLocation>
</comment>
<keyword evidence="5 12" id="KW-0235">DNA replication</keyword>
<proteinExistence type="inferred from homology"/>